<reference evidence="1" key="1">
    <citation type="submission" date="2014-09" db="EMBL/GenBank/DDBJ databases">
        <authorList>
            <person name="Magalhaes I.L.F."/>
            <person name="Oliveira U."/>
            <person name="Santos F.R."/>
            <person name="Vidigal T.H.D.A."/>
            <person name="Brescovit A.D."/>
            <person name="Santos A.J."/>
        </authorList>
    </citation>
    <scope>NUCLEOTIDE SEQUENCE</scope>
    <source>
        <tissue evidence="1">Shoot tissue taken approximately 20 cm above the soil surface</tissue>
    </source>
</reference>
<name>A0A0A9D8R9_ARUDO</name>
<reference evidence="1" key="2">
    <citation type="journal article" date="2015" name="Data Brief">
        <title>Shoot transcriptome of the giant reed, Arundo donax.</title>
        <authorList>
            <person name="Barrero R.A."/>
            <person name="Guerrero F.D."/>
            <person name="Moolhuijzen P."/>
            <person name="Goolsby J.A."/>
            <person name="Tidwell J."/>
            <person name="Bellgard S.E."/>
            <person name="Bellgard M.I."/>
        </authorList>
    </citation>
    <scope>NUCLEOTIDE SEQUENCE</scope>
    <source>
        <tissue evidence="1">Shoot tissue taken approximately 20 cm above the soil surface</tissue>
    </source>
</reference>
<dbReference type="AlphaFoldDB" id="A0A0A9D8R9"/>
<organism evidence="1">
    <name type="scientific">Arundo donax</name>
    <name type="common">Giant reed</name>
    <name type="synonym">Donax arundinaceus</name>
    <dbReference type="NCBI Taxonomy" id="35708"/>
    <lineage>
        <taxon>Eukaryota</taxon>
        <taxon>Viridiplantae</taxon>
        <taxon>Streptophyta</taxon>
        <taxon>Embryophyta</taxon>
        <taxon>Tracheophyta</taxon>
        <taxon>Spermatophyta</taxon>
        <taxon>Magnoliopsida</taxon>
        <taxon>Liliopsida</taxon>
        <taxon>Poales</taxon>
        <taxon>Poaceae</taxon>
        <taxon>PACMAD clade</taxon>
        <taxon>Arundinoideae</taxon>
        <taxon>Arundineae</taxon>
        <taxon>Arundo</taxon>
    </lineage>
</organism>
<sequence length="99" mass="11348">MNHTITLPPTSRRLKYNSGIISCVEQQPSFRYRTLETYIDCRDDPWCTHTAARCYLRPRDTLVKTVVSHAHTNLVLVFHEPSDRGFLSNPSSTQGMPRG</sequence>
<evidence type="ECO:0000313" key="1">
    <source>
        <dbReference type="EMBL" id="JAD82060.1"/>
    </source>
</evidence>
<protein>
    <submittedName>
        <fullName evidence="1">Uncharacterized protein</fullName>
    </submittedName>
</protein>
<accession>A0A0A9D8R9</accession>
<dbReference type="EMBL" id="GBRH01215835">
    <property type="protein sequence ID" value="JAD82060.1"/>
    <property type="molecule type" value="Transcribed_RNA"/>
</dbReference>
<proteinExistence type="predicted"/>